<dbReference type="InterPro" id="IPR018060">
    <property type="entry name" value="HTH_AraC"/>
</dbReference>
<accession>A0ABW0VT87</accession>
<keyword evidence="2" id="KW-0963">Cytoplasm</keyword>
<feature type="domain" description="Response regulatory" evidence="10">
    <location>
        <begin position="3"/>
        <end position="120"/>
    </location>
</feature>
<name>A0ABW0VT87_9BACL</name>
<organism evidence="11 12">
    <name type="scientific">Paenibacillus solisilvae</name>
    <dbReference type="NCBI Taxonomy" id="2486751"/>
    <lineage>
        <taxon>Bacteria</taxon>
        <taxon>Bacillati</taxon>
        <taxon>Bacillota</taxon>
        <taxon>Bacilli</taxon>
        <taxon>Bacillales</taxon>
        <taxon>Paenibacillaceae</taxon>
        <taxon>Paenibacillus</taxon>
    </lineage>
</organism>
<sequence length="526" mass="60048">MYKVLITDDEPTIREGLRTLIDWEHYGYQVVDTAANGKDALIKYDLYKPDLMIVDIRMPGMSGLELIEKLRQDYHEPHVLILSGYADFDYAKKAIKLNIDGYLLKPVDEDELIDYLLRLQAQLNRESEAKRRALEMEEKSREAVIQSILTRGSVETAESNVQEAVTAGLQWERYAVILMKLYGRGHEIEPSQLTQIKKGLVQAFDEAGRGIVFSKEPYLGLLLNDNLQTERVRNSIHQDIHTLAAEQGMSIAIAAGQAVRQLQDISSSYEEAYRLLAHRFFYEDDQIITVHSVRVGPPVHDEVNRIQNLNHETEPYAYADKIYLAIDVGNMQAAAELVSEMGQQQLEAIGSEQEIKGHFAQVANRVLNKKLQSEPELQSKSQQLSADILAIYQQTTYSGLEQYFVQYLHAFNHAQSHGGTDKQINKMIDLIQRNYYENLKLDALADVFNYNSAYLGKLFKTVTGEYFNTYLDKVRIEKAKELLSQGMKVYQVAEKVGYTNVDYFHSKFRKYVGGSPSAYRKKGVSQ</sequence>
<dbReference type="PROSITE" id="PS01124">
    <property type="entry name" value="HTH_ARAC_FAMILY_2"/>
    <property type="match status" value="1"/>
</dbReference>
<evidence type="ECO:0000256" key="5">
    <source>
        <dbReference type="ARBA" id="ARBA00023015"/>
    </source>
</evidence>
<dbReference type="EMBL" id="JBHSOW010000030">
    <property type="protein sequence ID" value="MFC5649095.1"/>
    <property type="molecule type" value="Genomic_DNA"/>
</dbReference>
<dbReference type="Pfam" id="PF00072">
    <property type="entry name" value="Response_reg"/>
    <property type="match status" value="1"/>
</dbReference>
<comment type="caution">
    <text evidence="11">The sequence shown here is derived from an EMBL/GenBank/DDBJ whole genome shotgun (WGS) entry which is preliminary data.</text>
</comment>
<dbReference type="SUPFAM" id="SSF46689">
    <property type="entry name" value="Homeodomain-like"/>
    <property type="match status" value="2"/>
</dbReference>
<evidence type="ECO:0000259" key="9">
    <source>
        <dbReference type="PROSITE" id="PS01124"/>
    </source>
</evidence>
<evidence type="ECO:0000313" key="12">
    <source>
        <dbReference type="Proteomes" id="UP001596047"/>
    </source>
</evidence>
<dbReference type="PRINTS" id="PR00032">
    <property type="entry name" value="HTHARAC"/>
</dbReference>
<proteinExistence type="predicted"/>
<keyword evidence="3 8" id="KW-0597">Phosphoprotein</keyword>
<dbReference type="PANTHER" id="PTHR42713:SF3">
    <property type="entry name" value="TRANSCRIPTIONAL REGULATORY PROTEIN HPTR"/>
    <property type="match status" value="1"/>
</dbReference>
<evidence type="ECO:0000259" key="10">
    <source>
        <dbReference type="PROSITE" id="PS50110"/>
    </source>
</evidence>
<dbReference type="Gene3D" id="3.40.50.2300">
    <property type="match status" value="1"/>
</dbReference>
<keyword evidence="7" id="KW-0804">Transcription</keyword>
<keyword evidence="6" id="KW-0238">DNA-binding</keyword>
<dbReference type="Gene3D" id="1.10.10.60">
    <property type="entry name" value="Homeodomain-like"/>
    <property type="match status" value="2"/>
</dbReference>
<dbReference type="Pfam" id="PF12833">
    <property type="entry name" value="HTH_18"/>
    <property type="match status" value="1"/>
</dbReference>
<reference evidence="12" key="1">
    <citation type="journal article" date="2019" name="Int. J. Syst. Evol. Microbiol.">
        <title>The Global Catalogue of Microorganisms (GCM) 10K type strain sequencing project: providing services to taxonomists for standard genome sequencing and annotation.</title>
        <authorList>
            <consortium name="The Broad Institute Genomics Platform"/>
            <consortium name="The Broad Institute Genome Sequencing Center for Infectious Disease"/>
            <person name="Wu L."/>
            <person name="Ma J."/>
        </authorList>
    </citation>
    <scope>NUCLEOTIDE SEQUENCE [LARGE SCALE GENOMIC DNA]</scope>
    <source>
        <strain evidence="12">CGMCC 1.3240</strain>
    </source>
</reference>
<dbReference type="SUPFAM" id="SSF52172">
    <property type="entry name" value="CheY-like"/>
    <property type="match status" value="1"/>
</dbReference>
<dbReference type="InterPro" id="IPR020449">
    <property type="entry name" value="Tscrpt_reg_AraC-type_HTH"/>
</dbReference>
<evidence type="ECO:0000256" key="1">
    <source>
        <dbReference type="ARBA" id="ARBA00004496"/>
    </source>
</evidence>
<dbReference type="SMART" id="SM00342">
    <property type="entry name" value="HTH_ARAC"/>
    <property type="match status" value="1"/>
</dbReference>
<evidence type="ECO:0000313" key="11">
    <source>
        <dbReference type="EMBL" id="MFC5649095.1"/>
    </source>
</evidence>
<keyword evidence="5" id="KW-0805">Transcription regulation</keyword>
<feature type="modified residue" description="4-aspartylphosphate" evidence="8">
    <location>
        <position position="55"/>
    </location>
</feature>
<dbReference type="InterPro" id="IPR051552">
    <property type="entry name" value="HptR"/>
</dbReference>
<dbReference type="PROSITE" id="PS50110">
    <property type="entry name" value="RESPONSE_REGULATORY"/>
    <property type="match status" value="1"/>
</dbReference>
<dbReference type="RefSeq" id="WP_379187596.1">
    <property type="nucleotide sequence ID" value="NZ_JBHSOW010000030.1"/>
</dbReference>
<dbReference type="InterPro" id="IPR009057">
    <property type="entry name" value="Homeodomain-like_sf"/>
</dbReference>
<protein>
    <submittedName>
        <fullName evidence="11">Response regulator</fullName>
    </submittedName>
</protein>
<evidence type="ECO:0000256" key="8">
    <source>
        <dbReference type="PROSITE-ProRule" id="PRU00169"/>
    </source>
</evidence>
<dbReference type="SMART" id="SM00448">
    <property type="entry name" value="REC"/>
    <property type="match status" value="1"/>
</dbReference>
<feature type="domain" description="HTH araC/xylS-type" evidence="9">
    <location>
        <begin position="425"/>
        <end position="522"/>
    </location>
</feature>
<gene>
    <name evidence="11" type="ORF">ACFPYJ_08115</name>
</gene>
<keyword evidence="12" id="KW-1185">Reference proteome</keyword>
<evidence type="ECO:0000256" key="6">
    <source>
        <dbReference type="ARBA" id="ARBA00023125"/>
    </source>
</evidence>
<evidence type="ECO:0000256" key="7">
    <source>
        <dbReference type="ARBA" id="ARBA00023163"/>
    </source>
</evidence>
<dbReference type="PROSITE" id="PS00041">
    <property type="entry name" value="HTH_ARAC_FAMILY_1"/>
    <property type="match status" value="1"/>
</dbReference>
<dbReference type="PANTHER" id="PTHR42713">
    <property type="entry name" value="HISTIDINE KINASE-RELATED"/>
    <property type="match status" value="1"/>
</dbReference>
<evidence type="ECO:0000256" key="2">
    <source>
        <dbReference type="ARBA" id="ARBA00022490"/>
    </source>
</evidence>
<dbReference type="Proteomes" id="UP001596047">
    <property type="component" value="Unassembled WGS sequence"/>
</dbReference>
<evidence type="ECO:0000256" key="3">
    <source>
        <dbReference type="ARBA" id="ARBA00022553"/>
    </source>
</evidence>
<comment type="subcellular location">
    <subcellularLocation>
        <location evidence="1">Cytoplasm</location>
    </subcellularLocation>
</comment>
<dbReference type="CDD" id="cd17536">
    <property type="entry name" value="REC_YesN-like"/>
    <property type="match status" value="1"/>
</dbReference>
<dbReference type="InterPro" id="IPR001789">
    <property type="entry name" value="Sig_transdc_resp-reg_receiver"/>
</dbReference>
<evidence type="ECO:0000256" key="4">
    <source>
        <dbReference type="ARBA" id="ARBA00023012"/>
    </source>
</evidence>
<dbReference type="InterPro" id="IPR011006">
    <property type="entry name" value="CheY-like_superfamily"/>
</dbReference>
<keyword evidence="4" id="KW-0902">Two-component regulatory system</keyword>
<dbReference type="InterPro" id="IPR018062">
    <property type="entry name" value="HTH_AraC-typ_CS"/>
</dbReference>